<dbReference type="PANTHER" id="PTHR15288">
    <property type="entry name" value="DENN DOMAIN-CONTAINING PROTEIN 2"/>
    <property type="match status" value="1"/>
</dbReference>
<dbReference type="Proteomes" id="UP000039865">
    <property type="component" value="Unassembled WGS sequence"/>
</dbReference>
<keyword evidence="1" id="KW-0175">Coiled coil</keyword>
<feature type="domain" description="UDENN" evidence="3">
    <location>
        <begin position="779"/>
        <end position="1324"/>
    </location>
</feature>
<dbReference type="EMBL" id="CCKQ01006297">
    <property type="protein sequence ID" value="CDW77603.1"/>
    <property type="molecule type" value="Genomic_DNA"/>
</dbReference>
<dbReference type="InterPro" id="IPR037516">
    <property type="entry name" value="Tripartite_DENN"/>
</dbReference>
<dbReference type="InterPro" id="IPR051942">
    <property type="entry name" value="DENN_domain_containing_2"/>
</dbReference>
<keyword evidence="5" id="KW-1185">Reference proteome</keyword>
<dbReference type="SMART" id="SM00799">
    <property type="entry name" value="DENN"/>
    <property type="match status" value="1"/>
</dbReference>
<dbReference type="Pfam" id="PF02141">
    <property type="entry name" value="DENN"/>
    <property type="match status" value="1"/>
</dbReference>
<dbReference type="PROSITE" id="PS50211">
    <property type="entry name" value="DENN"/>
    <property type="match status" value="1"/>
</dbReference>
<protein>
    <recommendedName>
        <fullName evidence="3">UDENN domain-containing protein</fullName>
    </recommendedName>
</protein>
<gene>
    <name evidence="4" type="primary">Contig9036.g9672</name>
    <name evidence="4" type="ORF">STYLEM_6566</name>
</gene>
<reference evidence="4 5" key="1">
    <citation type="submission" date="2014-06" db="EMBL/GenBank/DDBJ databases">
        <authorList>
            <person name="Swart Estienne"/>
        </authorList>
    </citation>
    <scope>NUCLEOTIDE SEQUENCE [LARGE SCALE GENOMIC DNA]</scope>
    <source>
        <strain evidence="4 5">130c</strain>
    </source>
</reference>
<dbReference type="PANTHER" id="PTHR15288:SF0">
    <property type="entry name" value="UDENN DOMAIN-CONTAINING PROTEIN"/>
    <property type="match status" value="1"/>
</dbReference>
<sequence>MTAFIEDPMKTNITSEFKQIISFLTASRQKLENERDMKAQLQSEMNMIKERMQYLEQRNTYLEGEIKQQNSASKRITFCAGISHIQEASSIGQMFSPDDNKKEDRSMSPTRNLFNTNLNTLILDQKSPQQIPVYEAKNMYVAPPNNVHQLIHVNQKNLSISNHSNSIEEDDDSKQNIQIQILKQPLSNLRFSNENFKHMSTIDTKRTQVSIDTRDQFRIDMSDNISTGQNTHRSRQNTTNLKRGQSNQYSGLSIDYRDNDPQQYNVLDQPQEKRERRNNALRKFKSGDQQFFEVFNNTDTMASQQNIEPMRQDYNQMAQEENDYYNNQVQDENIVRILRGNRQYNLGFSRLQIRTIDEHIGMQAIKLKYDPIRVAQQSYRQQQKSLSNKRKQERETAKSMQFNENVKAGQLHQLQPSQMLRKETQDKRHHQYFNKLSMNDFDQFVDGDVIIEDEDSKDCQDGGNTPFQNYDETVRRPQVMFQNHEIMMYHSPKQHRGQSKEEHSMPSCFEEDDYIQQTTRIMEDQTFTQQHMLLETPSNKPNQLKVGQHSNEIYRAAQYSNEHKMQMERSIVNYSHVKSKRSKQKVTDTTSQFKKKQMIEESDDEQDGSGTPYESKDKSTSFAHNQLIKNPCYDRVTLASKNQIDLKNQLRMGGQTIGPRNDRIHGAYQGQKSLASIDDTRRLFQNANTDPFSDVSGMSGLQSSGFYEQSTIQDVVARSIDSFDRFKKQTQIKNFNSPHQNIRSTNNLLKQNSRFESPGNGKVANVERLFEEFFIIGVEYNDIKTLDWNKSPTQFIAPQTLYMYSDQSKEECDRRRVVKDFCFPDGVEVKRIKDKGQNLNEENKAQFSKILYQTKNLRESCFIFTMNASEDMQSDTSLTKSRNQSNEYQETFPDGVTSEKFYSCLCVVFNELISDQSQQQPSFNETTIEKKFIESKIFSAKKAYCFMFANHYYQLHLETINLLINVLKDNYIDLSNRILSNDLLRNLKNQTEKIIKLQLLRDIFSNLQQKLIIDEMYTILNKCYLLDLELVNEQIILDFSSSIGQLKYDLPNITEIPYLEHNWFCPQLFQLFSIDIFLRLLQAIMLERSVIFVGKANLISTAILGFNCLLYPFRWCFAFVPILPHPLIDMIEAPVPLLVGITKKEYKDLKLTEEERSQKIWVNLEDGSVQWNSDEVDFPTFDFEGLQGKISKDYQNFIRIRQKPTDNKNSGTDRQQFTQPSDTSDYLNDYDSARSSFVSDFALVFNDKQKEKCKNICMQIRYSIKRFVLGCLKDIRKNKLSTKFDNLVQQIGDMVVSCSKDQDRKFIEQFVQTQMFTTYIEDIM</sequence>
<name>A0A078A9X7_STYLE</name>
<accession>A0A078A9X7</accession>
<evidence type="ECO:0000256" key="2">
    <source>
        <dbReference type="SAM" id="MobiDB-lite"/>
    </source>
</evidence>
<feature type="region of interest" description="Disordered" evidence="2">
    <location>
        <begin position="575"/>
        <end position="621"/>
    </location>
</feature>
<dbReference type="InParanoid" id="A0A078A9X7"/>
<dbReference type="Gene3D" id="3.40.50.11500">
    <property type="match status" value="1"/>
</dbReference>
<organism evidence="4 5">
    <name type="scientific">Stylonychia lemnae</name>
    <name type="common">Ciliate</name>
    <dbReference type="NCBI Taxonomy" id="5949"/>
    <lineage>
        <taxon>Eukaryota</taxon>
        <taxon>Sar</taxon>
        <taxon>Alveolata</taxon>
        <taxon>Ciliophora</taxon>
        <taxon>Intramacronucleata</taxon>
        <taxon>Spirotrichea</taxon>
        <taxon>Stichotrichia</taxon>
        <taxon>Sporadotrichida</taxon>
        <taxon>Oxytrichidae</taxon>
        <taxon>Stylonychinae</taxon>
        <taxon>Stylonychia</taxon>
    </lineage>
</organism>
<evidence type="ECO:0000313" key="4">
    <source>
        <dbReference type="EMBL" id="CDW77603.1"/>
    </source>
</evidence>
<evidence type="ECO:0000313" key="5">
    <source>
        <dbReference type="Proteomes" id="UP000039865"/>
    </source>
</evidence>
<dbReference type="OrthoDB" id="291879at2759"/>
<feature type="compositionally biased region" description="Polar residues" evidence="2">
    <location>
        <begin position="1207"/>
        <end position="1223"/>
    </location>
</feature>
<feature type="region of interest" description="Disordered" evidence="2">
    <location>
        <begin position="380"/>
        <end position="417"/>
    </location>
</feature>
<feature type="region of interest" description="Disordered" evidence="2">
    <location>
        <begin position="220"/>
        <end position="263"/>
    </location>
</feature>
<feature type="compositionally biased region" description="Polar residues" evidence="2">
    <location>
        <begin position="223"/>
        <end position="251"/>
    </location>
</feature>
<proteinExistence type="predicted"/>
<dbReference type="InterPro" id="IPR043153">
    <property type="entry name" value="DENN_C"/>
</dbReference>
<dbReference type="InterPro" id="IPR001194">
    <property type="entry name" value="cDENN_dom"/>
</dbReference>
<feature type="coiled-coil region" evidence="1">
    <location>
        <begin position="24"/>
        <end position="58"/>
    </location>
</feature>
<feature type="region of interest" description="Disordered" evidence="2">
    <location>
        <begin position="1203"/>
        <end position="1223"/>
    </location>
</feature>
<evidence type="ECO:0000256" key="1">
    <source>
        <dbReference type="SAM" id="Coils"/>
    </source>
</evidence>
<evidence type="ECO:0000259" key="3">
    <source>
        <dbReference type="PROSITE" id="PS50211"/>
    </source>
</evidence>